<keyword evidence="5 6" id="KW-0234">DNA repair</keyword>
<dbReference type="RefSeq" id="WP_100256538.1">
    <property type="nucleotide sequence ID" value="NZ_CP011797.1"/>
</dbReference>
<accession>A0A2K8KQ65</accession>
<dbReference type="GO" id="GO:0009378">
    <property type="term" value="F:four-way junction helicase activity"/>
    <property type="evidence" value="ECO:0007669"/>
    <property type="project" value="InterPro"/>
</dbReference>
<dbReference type="NCBIfam" id="TIGR00084">
    <property type="entry name" value="ruvA"/>
    <property type="match status" value="1"/>
</dbReference>
<dbReference type="InterPro" id="IPR011114">
    <property type="entry name" value="RuvA_C"/>
</dbReference>
<comment type="similarity">
    <text evidence="6">Belongs to the RuvA family.</text>
</comment>
<protein>
    <recommendedName>
        <fullName evidence="6">Holliday junction branch migration complex subunit RuvA</fullName>
    </recommendedName>
</protein>
<feature type="region of interest" description="Domain III" evidence="6">
    <location>
        <begin position="148"/>
        <end position="201"/>
    </location>
</feature>
<keyword evidence="1 6" id="KW-0963">Cytoplasm</keyword>
<dbReference type="InterPro" id="IPR010994">
    <property type="entry name" value="RuvA_2-like"/>
</dbReference>
<keyword evidence="8" id="KW-0347">Helicase</keyword>
<organism evidence="8 9">
    <name type="scientific">Reinekea forsetii</name>
    <dbReference type="NCBI Taxonomy" id="1336806"/>
    <lineage>
        <taxon>Bacteria</taxon>
        <taxon>Pseudomonadati</taxon>
        <taxon>Pseudomonadota</taxon>
        <taxon>Gammaproteobacteria</taxon>
        <taxon>Oceanospirillales</taxon>
        <taxon>Saccharospirillaceae</taxon>
        <taxon>Reinekea</taxon>
    </lineage>
</organism>
<dbReference type="Pfam" id="PF14520">
    <property type="entry name" value="HHH_5"/>
    <property type="match status" value="1"/>
</dbReference>
<feature type="domain" description="Helix-hairpin-helix DNA-binding motif class 1" evidence="7">
    <location>
        <begin position="108"/>
        <end position="127"/>
    </location>
</feature>
<keyword evidence="4 6" id="KW-0233">DNA recombination</keyword>
<keyword evidence="8" id="KW-0378">Hydrolase</keyword>
<dbReference type="CDD" id="cd14332">
    <property type="entry name" value="UBA_RuvA_C"/>
    <property type="match status" value="1"/>
</dbReference>
<dbReference type="GO" id="GO:0006310">
    <property type="term" value="P:DNA recombination"/>
    <property type="evidence" value="ECO:0007669"/>
    <property type="project" value="UniProtKB-UniRule"/>
</dbReference>
<evidence type="ECO:0000259" key="7">
    <source>
        <dbReference type="SMART" id="SM00278"/>
    </source>
</evidence>
<keyword evidence="9" id="KW-1185">Reference proteome</keyword>
<evidence type="ECO:0000256" key="1">
    <source>
        <dbReference type="ARBA" id="ARBA00022490"/>
    </source>
</evidence>
<dbReference type="GO" id="GO:0000400">
    <property type="term" value="F:four-way junction DNA binding"/>
    <property type="evidence" value="ECO:0007669"/>
    <property type="project" value="UniProtKB-UniRule"/>
</dbReference>
<feature type="region of interest" description="Domain I" evidence="6">
    <location>
        <begin position="1"/>
        <end position="64"/>
    </location>
</feature>
<dbReference type="Proteomes" id="UP000229757">
    <property type="component" value="Chromosome"/>
</dbReference>
<dbReference type="KEGG" id="rfo:REIFOR_01022"/>
<proteinExistence type="inferred from homology"/>
<gene>
    <name evidence="6 8" type="primary">ruvA</name>
    <name evidence="8" type="ORF">REIFOR_01022</name>
</gene>
<dbReference type="GO" id="GO:0006281">
    <property type="term" value="P:DNA repair"/>
    <property type="evidence" value="ECO:0007669"/>
    <property type="project" value="UniProtKB-UniRule"/>
</dbReference>
<dbReference type="GO" id="GO:0005737">
    <property type="term" value="C:cytoplasm"/>
    <property type="evidence" value="ECO:0007669"/>
    <property type="project" value="UniProtKB-SubCell"/>
</dbReference>
<dbReference type="InterPro" id="IPR000085">
    <property type="entry name" value="RuvA"/>
</dbReference>
<dbReference type="InterPro" id="IPR003583">
    <property type="entry name" value="Hlx-hairpin-Hlx_DNA-bd_motif"/>
</dbReference>
<comment type="subunit">
    <text evidence="6">Homotetramer. Forms an RuvA(8)-RuvB(12)-Holliday junction (HJ) complex. HJ DNA is sandwiched between 2 RuvA tetramers; dsDNA enters through RuvA and exits via RuvB. An RuvB hexamer assembles on each DNA strand where it exits the tetramer. Each RuvB hexamer is contacted by two RuvA subunits (via domain III) on 2 adjacent RuvB subunits; this complex drives branch migration. In the full resolvosome a probable DNA-RuvA(4)-RuvB(12)-RuvC(2) complex forms which resolves the HJ.</text>
</comment>
<comment type="function">
    <text evidence="6">The RuvA-RuvB-RuvC complex processes Holliday junction (HJ) DNA during genetic recombination and DNA repair, while the RuvA-RuvB complex plays an important role in the rescue of blocked DNA replication forks via replication fork reversal (RFR). RuvA specifically binds to HJ cruciform DNA, conferring on it an open structure. The RuvB hexamer acts as an ATP-dependent pump, pulling dsDNA into and through the RuvAB complex. HJ branch migration allows RuvC to scan DNA until it finds its consensus sequence, where it cleaves and resolves the cruciform DNA.</text>
</comment>
<keyword evidence="8" id="KW-0547">Nucleotide-binding</keyword>
<comment type="subcellular location">
    <subcellularLocation>
        <location evidence="6">Cytoplasm</location>
    </subcellularLocation>
</comment>
<evidence type="ECO:0000313" key="8">
    <source>
        <dbReference type="EMBL" id="ATX76179.1"/>
    </source>
</evidence>
<evidence type="ECO:0000256" key="4">
    <source>
        <dbReference type="ARBA" id="ARBA00023172"/>
    </source>
</evidence>
<keyword evidence="2 6" id="KW-0227">DNA damage</keyword>
<dbReference type="SUPFAM" id="SSF50249">
    <property type="entry name" value="Nucleic acid-binding proteins"/>
    <property type="match status" value="1"/>
</dbReference>
<dbReference type="GO" id="GO:0009379">
    <property type="term" value="C:Holliday junction helicase complex"/>
    <property type="evidence" value="ECO:0007669"/>
    <property type="project" value="InterPro"/>
</dbReference>
<dbReference type="Gene3D" id="2.40.50.140">
    <property type="entry name" value="Nucleic acid-binding proteins"/>
    <property type="match status" value="1"/>
</dbReference>
<dbReference type="SUPFAM" id="SSF47781">
    <property type="entry name" value="RuvA domain 2-like"/>
    <property type="match status" value="1"/>
</dbReference>
<dbReference type="OrthoDB" id="5293449at2"/>
<dbReference type="InterPro" id="IPR012340">
    <property type="entry name" value="NA-bd_OB-fold"/>
</dbReference>
<dbReference type="HAMAP" id="MF_00031">
    <property type="entry name" value="DNA_HJ_migration_RuvA"/>
    <property type="match status" value="1"/>
</dbReference>
<dbReference type="SMART" id="SM00278">
    <property type="entry name" value="HhH1"/>
    <property type="match status" value="2"/>
</dbReference>
<dbReference type="InterPro" id="IPR013849">
    <property type="entry name" value="DNA_helicase_Holl-junc_RuvA_I"/>
</dbReference>
<dbReference type="Pfam" id="PF07499">
    <property type="entry name" value="RuvA_C"/>
    <property type="match status" value="1"/>
</dbReference>
<comment type="domain">
    <text evidence="6">Has three domains with a flexible linker between the domains II and III and assumes an 'L' shape. Domain III is highly mobile and contacts RuvB.</text>
</comment>
<dbReference type="InterPro" id="IPR036267">
    <property type="entry name" value="RuvA_C_sf"/>
</dbReference>
<dbReference type="Gene3D" id="1.10.150.20">
    <property type="entry name" value="5' to 3' exonuclease, C-terminal subdomain"/>
    <property type="match status" value="1"/>
</dbReference>
<sequence>MIGRIQGLLIENKAPDLLIDVQGVGYELQAPLSTAFALPGLGDSVTLHTHMVVREDAQLLYGFATRGERTLFRTLIKINGVGPKLALAILSGMETSRFVQLIHDQDPGALVKIPGVGKKTAERLIVEMKDKLNALGSAGSLLITPLEAHANSFALLNAQQDAESALIALGYKPAQAAKAVTTVSTDGMTSEAIIRAALKAL</sequence>
<dbReference type="Gene3D" id="1.10.8.10">
    <property type="entry name" value="DNA helicase RuvA subunit, C-terminal domain"/>
    <property type="match status" value="1"/>
</dbReference>
<feature type="domain" description="Helix-hairpin-helix DNA-binding motif class 1" evidence="7">
    <location>
        <begin position="73"/>
        <end position="92"/>
    </location>
</feature>
<dbReference type="Pfam" id="PF01330">
    <property type="entry name" value="RuvA_N"/>
    <property type="match status" value="1"/>
</dbReference>
<dbReference type="EMBL" id="CP011797">
    <property type="protein sequence ID" value="ATX76179.1"/>
    <property type="molecule type" value="Genomic_DNA"/>
</dbReference>
<evidence type="ECO:0000256" key="3">
    <source>
        <dbReference type="ARBA" id="ARBA00023125"/>
    </source>
</evidence>
<evidence type="ECO:0000256" key="6">
    <source>
        <dbReference type="HAMAP-Rule" id="MF_00031"/>
    </source>
</evidence>
<reference evidence="8 9" key="1">
    <citation type="journal article" date="2017" name="Environ. Microbiol.">
        <title>Genomic and physiological analyses of 'Reinekea forsetii' reveal a versatile opportunistic lifestyle during spring algae blooms.</title>
        <authorList>
            <person name="Avci B."/>
            <person name="Hahnke R.L."/>
            <person name="Chafee M."/>
            <person name="Fischer T."/>
            <person name="Gruber-Vodicka H."/>
            <person name="Tegetmeyer H.E."/>
            <person name="Harder J."/>
            <person name="Fuchs B.M."/>
            <person name="Amann R.I."/>
            <person name="Teeling H."/>
        </authorList>
    </citation>
    <scope>NUCLEOTIDE SEQUENCE [LARGE SCALE GENOMIC DNA]</scope>
    <source>
        <strain evidence="8 9">Hel1_31_D35</strain>
    </source>
</reference>
<dbReference type="AlphaFoldDB" id="A0A2K8KQ65"/>
<dbReference type="GO" id="GO:0048476">
    <property type="term" value="C:Holliday junction resolvase complex"/>
    <property type="evidence" value="ECO:0007669"/>
    <property type="project" value="UniProtKB-UniRule"/>
</dbReference>
<keyword evidence="8" id="KW-0067">ATP-binding</keyword>
<evidence type="ECO:0000256" key="2">
    <source>
        <dbReference type="ARBA" id="ARBA00022763"/>
    </source>
</evidence>
<comment type="caution">
    <text evidence="6">Lacks conserved residue(s) required for the propagation of feature annotation.</text>
</comment>
<keyword evidence="3 6" id="KW-0238">DNA-binding</keyword>
<evidence type="ECO:0000256" key="5">
    <source>
        <dbReference type="ARBA" id="ARBA00023204"/>
    </source>
</evidence>
<name>A0A2K8KQ65_9GAMM</name>
<dbReference type="GO" id="GO:0005524">
    <property type="term" value="F:ATP binding"/>
    <property type="evidence" value="ECO:0007669"/>
    <property type="project" value="InterPro"/>
</dbReference>
<dbReference type="SUPFAM" id="SSF46929">
    <property type="entry name" value="DNA helicase RuvA subunit, C-terminal domain"/>
    <property type="match status" value="1"/>
</dbReference>
<evidence type="ECO:0000313" key="9">
    <source>
        <dbReference type="Proteomes" id="UP000229757"/>
    </source>
</evidence>